<sequence length="59" mass="6701">MFHGERGMGGLTKILKIKAGRDKFKILRKLTKAVVLQQARIPLLRILILNSQFRIGNEA</sequence>
<accession>A0AAJ5C258</accession>
<name>A0AAJ5C258_9SPHI</name>
<evidence type="ECO:0000313" key="1">
    <source>
        <dbReference type="EMBL" id="SNV65609.1"/>
    </source>
</evidence>
<dbReference type="KEGG" id="smiz:4412673_04037"/>
<reference evidence="1 2" key="1">
    <citation type="submission" date="2017-06" db="EMBL/GenBank/DDBJ databases">
        <authorList>
            <consortium name="Pathogen Informatics"/>
        </authorList>
    </citation>
    <scope>NUCLEOTIDE SEQUENCE [LARGE SCALE GENOMIC DNA]</scope>
    <source>
        <strain evidence="1 2">NCTC12149</strain>
    </source>
</reference>
<dbReference type="Proteomes" id="UP000215355">
    <property type="component" value="Chromosome 1"/>
</dbReference>
<proteinExistence type="predicted"/>
<gene>
    <name evidence="1" type="ORF">SAMEA4412673_04037</name>
</gene>
<evidence type="ECO:0000313" key="2">
    <source>
        <dbReference type="Proteomes" id="UP000215355"/>
    </source>
</evidence>
<protein>
    <submittedName>
        <fullName evidence="1">Uncharacterized protein</fullName>
    </submittedName>
</protein>
<dbReference type="EMBL" id="LT906468">
    <property type="protein sequence ID" value="SNV65609.1"/>
    <property type="molecule type" value="Genomic_DNA"/>
</dbReference>
<dbReference type="AlphaFoldDB" id="A0AAJ5C258"/>
<organism evidence="1 2">
    <name type="scientific">Sphingobacterium mizutaii</name>
    <dbReference type="NCBI Taxonomy" id="1010"/>
    <lineage>
        <taxon>Bacteria</taxon>
        <taxon>Pseudomonadati</taxon>
        <taxon>Bacteroidota</taxon>
        <taxon>Sphingobacteriia</taxon>
        <taxon>Sphingobacteriales</taxon>
        <taxon>Sphingobacteriaceae</taxon>
        <taxon>Sphingobacterium</taxon>
    </lineage>
</organism>